<name>A0A0A9CKK6_ARUDO</name>
<dbReference type="AlphaFoldDB" id="A0A0A9CKK6"/>
<accession>A0A0A9CKK6</accession>
<evidence type="ECO:0000313" key="1">
    <source>
        <dbReference type="EMBL" id="JAD72042.1"/>
    </source>
</evidence>
<organism evidence="1">
    <name type="scientific">Arundo donax</name>
    <name type="common">Giant reed</name>
    <name type="synonym">Donax arundinaceus</name>
    <dbReference type="NCBI Taxonomy" id="35708"/>
    <lineage>
        <taxon>Eukaryota</taxon>
        <taxon>Viridiplantae</taxon>
        <taxon>Streptophyta</taxon>
        <taxon>Embryophyta</taxon>
        <taxon>Tracheophyta</taxon>
        <taxon>Spermatophyta</taxon>
        <taxon>Magnoliopsida</taxon>
        <taxon>Liliopsida</taxon>
        <taxon>Poales</taxon>
        <taxon>Poaceae</taxon>
        <taxon>PACMAD clade</taxon>
        <taxon>Arundinoideae</taxon>
        <taxon>Arundineae</taxon>
        <taxon>Arundo</taxon>
    </lineage>
</organism>
<protein>
    <submittedName>
        <fullName evidence="1">Uncharacterized protein</fullName>
    </submittedName>
</protein>
<sequence>MTCRWYSMAAITSPFTFGKCNCRDKGHADSSWVKKYPNN</sequence>
<reference evidence="1" key="1">
    <citation type="submission" date="2014-09" db="EMBL/GenBank/DDBJ databases">
        <authorList>
            <person name="Magalhaes I.L.F."/>
            <person name="Oliveira U."/>
            <person name="Santos F.R."/>
            <person name="Vidigal T.H.D.A."/>
            <person name="Brescovit A.D."/>
            <person name="Santos A.J."/>
        </authorList>
    </citation>
    <scope>NUCLEOTIDE SEQUENCE</scope>
    <source>
        <tissue evidence="1">Shoot tissue taken approximately 20 cm above the soil surface</tissue>
    </source>
</reference>
<reference evidence="1" key="2">
    <citation type="journal article" date="2015" name="Data Brief">
        <title>Shoot transcriptome of the giant reed, Arundo donax.</title>
        <authorList>
            <person name="Barrero R.A."/>
            <person name="Guerrero F.D."/>
            <person name="Moolhuijzen P."/>
            <person name="Goolsby J.A."/>
            <person name="Tidwell J."/>
            <person name="Bellgard S.E."/>
            <person name="Bellgard M.I."/>
        </authorList>
    </citation>
    <scope>NUCLEOTIDE SEQUENCE</scope>
    <source>
        <tissue evidence="1">Shoot tissue taken approximately 20 cm above the soil surface</tissue>
    </source>
</reference>
<proteinExistence type="predicted"/>
<dbReference type="EMBL" id="GBRH01225853">
    <property type="protein sequence ID" value="JAD72042.1"/>
    <property type="molecule type" value="Transcribed_RNA"/>
</dbReference>